<gene>
    <name evidence="3" type="ORF">SMN_0346</name>
</gene>
<evidence type="ECO:0000256" key="1">
    <source>
        <dbReference type="SAM" id="MobiDB-lite"/>
    </source>
</evidence>
<evidence type="ECO:0000256" key="2">
    <source>
        <dbReference type="SAM" id="Phobius"/>
    </source>
</evidence>
<keyword evidence="2" id="KW-1133">Transmembrane helix</keyword>
<accession>A0ABX5YX50</accession>
<proteinExistence type="predicted"/>
<evidence type="ECO:0000313" key="3">
    <source>
        <dbReference type="EMBL" id="QEH05135.1"/>
    </source>
</evidence>
<reference evidence="3" key="1">
    <citation type="submission" date="2019-08" db="EMBL/GenBank/DDBJ databases">
        <title>Organohalide respiration in Sulfurospirillum species is regulated by a two-component system as unraveled by comparative genomics, and transcriptomics, and regulator binding studies.</title>
        <authorList>
            <person name="Goris T."/>
            <person name="Esken J."/>
            <person name="Gadkari J."/>
            <person name="Bischler T."/>
            <person name="Foerstner K."/>
            <person name="Sharma C.M."/>
            <person name="Diekert G."/>
            <person name="Schubert T."/>
        </authorList>
    </citation>
    <scope>NUCLEOTIDE SEQUENCE [LARGE SCALE GENOMIC DNA]</scope>
    <source>
        <strain evidence="3">N</strain>
    </source>
</reference>
<name>A0ABX5YX50_SULMU</name>
<sequence>MRGNAFHNESTLFNYNDKIYLKAQGEMMKCIKIVFTAFGIMMLTVSALSAADFDWMVNLNLRSNADPYAYKSGLVSRFGVPESQLSVILKSVGAPADAYMILRLSELSGRPPEYVLKHYHAKKDRGWGVLAQDLGVKPGSNEFKTLKGGHDMRDMNDDRHDDKRDDKRDERDQVREKEHGKGKH</sequence>
<evidence type="ECO:0008006" key="5">
    <source>
        <dbReference type="Google" id="ProtNLM"/>
    </source>
</evidence>
<feature type="compositionally biased region" description="Basic and acidic residues" evidence="1">
    <location>
        <begin position="144"/>
        <end position="184"/>
    </location>
</feature>
<keyword evidence="4" id="KW-1185">Reference proteome</keyword>
<dbReference type="Proteomes" id="UP000323483">
    <property type="component" value="Chromosome"/>
</dbReference>
<feature type="region of interest" description="Disordered" evidence="1">
    <location>
        <begin position="140"/>
        <end position="184"/>
    </location>
</feature>
<keyword evidence="2" id="KW-0472">Membrane</keyword>
<dbReference type="EMBL" id="CP042966">
    <property type="protein sequence ID" value="QEH05135.1"/>
    <property type="molecule type" value="Genomic_DNA"/>
</dbReference>
<protein>
    <recommendedName>
        <fullName evidence="5">Periplasmic protein</fullName>
    </recommendedName>
</protein>
<keyword evidence="2" id="KW-0812">Transmembrane</keyword>
<organism evidence="3 4">
    <name type="scientific">Sulfurospirillum multivorans</name>
    <name type="common">Dehalospirillum multivorans</name>
    <dbReference type="NCBI Taxonomy" id="66821"/>
    <lineage>
        <taxon>Bacteria</taxon>
        <taxon>Pseudomonadati</taxon>
        <taxon>Campylobacterota</taxon>
        <taxon>Epsilonproteobacteria</taxon>
        <taxon>Campylobacterales</taxon>
        <taxon>Sulfurospirillaceae</taxon>
        <taxon>Sulfurospirillum</taxon>
    </lineage>
</organism>
<evidence type="ECO:0000313" key="4">
    <source>
        <dbReference type="Proteomes" id="UP000323483"/>
    </source>
</evidence>
<feature type="transmembrane region" description="Helical" evidence="2">
    <location>
        <begin position="30"/>
        <end position="51"/>
    </location>
</feature>